<organism evidence="10 11">
    <name type="scientific">Citreimonas salinaria</name>
    <dbReference type="NCBI Taxonomy" id="321339"/>
    <lineage>
        <taxon>Bacteria</taxon>
        <taxon>Pseudomonadati</taxon>
        <taxon>Pseudomonadota</taxon>
        <taxon>Alphaproteobacteria</taxon>
        <taxon>Rhodobacterales</taxon>
        <taxon>Roseobacteraceae</taxon>
        <taxon>Citreimonas</taxon>
    </lineage>
</organism>
<dbReference type="PANTHER" id="PTHR34582">
    <property type="entry name" value="UPF0702 TRANSMEMBRANE PROTEIN YCAP"/>
    <property type="match status" value="1"/>
</dbReference>
<dbReference type="GO" id="GO:0005886">
    <property type="term" value="C:plasma membrane"/>
    <property type="evidence" value="ECO:0007669"/>
    <property type="project" value="UniProtKB-SubCell"/>
</dbReference>
<evidence type="ECO:0000256" key="6">
    <source>
        <dbReference type="ARBA" id="ARBA00023136"/>
    </source>
</evidence>
<evidence type="ECO:0000259" key="9">
    <source>
        <dbReference type="Pfam" id="PF04239"/>
    </source>
</evidence>
<dbReference type="InterPro" id="IPR007353">
    <property type="entry name" value="DUF421"/>
</dbReference>
<evidence type="ECO:0000256" key="2">
    <source>
        <dbReference type="ARBA" id="ARBA00006448"/>
    </source>
</evidence>
<evidence type="ECO:0000256" key="7">
    <source>
        <dbReference type="SAM" id="MobiDB-lite"/>
    </source>
</evidence>
<keyword evidence="4 8" id="KW-0812">Transmembrane</keyword>
<feature type="region of interest" description="Disordered" evidence="7">
    <location>
        <begin position="172"/>
        <end position="193"/>
    </location>
</feature>
<dbReference type="PANTHER" id="PTHR34582:SF6">
    <property type="entry name" value="UPF0702 TRANSMEMBRANE PROTEIN YCAP"/>
    <property type="match status" value="1"/>
</dbReference>
<keyword evidence="5 8" id="KW-1133">Transmembrane helix</keyword>
<dbReference type="EMBL" id="FNPF01000010">
    <property type="protein sequence ID" value="SDY53729.1"/>
    <property type="molecule type" value="Genomic_DNA"/>
</dbReference>
<proteinExistence type="inferred from homology"/>
<evidence type="ECO:0000256" key="4">
    <source>
        <dbReference type="ARBA" id="ARBA00022692"/>
    </source>
</evidence>
<dbReference type="Pfam" id="PF04239">
    <property type="entry name" value="DUF421"/>
    <property type="match status" value="1"/>
</dbReference>
<evidence type="ECO:0000256" key="3">
    <source>
        <dbReference type="ARBA" id="ARBA00022475"/>
    </source>
</evidence>
<keyword evidence="3" id="KW-1003">Cell membrane</keyword>
<dbReference type="Gene3D" id="3.30.240.20">
    <property type="entry name" value="bsu07140 like domains"/>
    <property type="match status" value="1"/>
</dbReference>
<sequence length="193" mass="21588">MEGLQNIQPFDWYRVFIGEGTSVLFLLEIAFRTAVMYLYALIFARFVGKRSVGQVSPFEFIMIIVISSAAGDPMFYAHVPLLYGVVVLTVVMLLHRGMSALTDKSERGEDLLEGEPILVIEEGNLIDQAIGRGTISKRELMSQLRQQGIGDVGEVEKAFFEPNGKFSIFQADNENQKKTQSTMPADYTRRPGV</sequence>
<comment type="subcellular location">
    <subcellularLocation>
        <location evidence="1">Cell membrane</location>
        <topology evidence="1">Multi-pass membrane protein</topology>
    </subcellularLocation>
</comment>
<reference evidence="10 11" key="1">
    <citation type="submission" date="2016-10" db="EMBL/GenBank/DDBJ databases">
        <authorList>
            <person name="de Groot N.N."/>
        </authorList>
    </citation>
    <scope>NUCLEOTIDE SEQUENCE [LARGE SCALE GENOMIC DNA]</scope>
    <source>
        <strain evidence="10 11">DSM 26880</strain>
    </source>
</reference>
<evidence type="ECO:0000256" key="1">
    <source>
        <dbReference type="ARBA" id="ARBA00004651"/>
    </source>
</evidence>
<evidence type="ECO:0000256" key="5">
    <source>
        <dbReference type="ARBA" id="ARBA00022989"/>
    </source>
</evidence>
<keyword evidence="6 8" id="KW-0472">Membrane</keyword>
<evidence type="ECO:0000313" key="11">
    <source>
        <dbReference type="Proteomes" id="UP000199286"/>
    </source>
</evidence>
<protein>
    <submittedName>
        <fullName evidence="10">Uncharacterized membrane protein YcaP, DUF421 family</fullName>
    </submittedName>
</protein>
<comment type="similarity">
    <text evidence="2">Belongs to the UPF0702 family.</text>
</comment>
<dbReference type="AlphaFoldDB" id="A0A1H3KNU7"/>
<dbReference type="Proteomes" id="UP000199286">
    <property type="component" value="Unassembled WGS sequence"/>
</dbReference>
<dbReference type="RefSeq" id="WP_089883786.1">
    <property type="nucleotide sequence ID" value="NZ_FNPF01000010.1"/>
</dbReference>
<feature type="compositionally biased region" description="Polar residues" evidence="7">
    <location>
        <begin position="172"/>
        <end position="183"/>
    </location>
</feature>
<dbReference type="STRING" id="321339.SAMN05444340_11014"/>
<dbReference type="OrthoDB" id="65069at2"/>
<evidence type="ECO:0000256" key="8">
    <source>
        <dbReference type="SAM" id="Phobius"/>
    </source>
</evidence>
<name>A0A1H3KNU7_9RHOB</name>
<gene>
    <name evidence="10" type="ORF">SAMN05444340_11014</name>
</gene>
<evidence type="ECO:0000313" key="10">
    <source>
        <dbReference type="EMBL" id="SDY53729.1"/>
    </source>
</evidence>
<accession>A0A1H3KNU7</accession>
<feature type="domain" description="YetF C-terminal" evidence="9">
    <location>
        <begin position="104"/>
        <end position="176"/>
    </location>
</feature>
<feature type="transmembrane region" description="Helical" evidence="8">
    <location>
        <begin position="20"/>
        <end position="40"/>
    </location>
</feature>
<keyword evidence="11" id="KW-1185">Reference proteome</keyword>
<dbReference type="InterPro" id="IPR023090">
    <property type="entry name" value="UPF0702_alpha/beta_dom_sf"/>
</dbReference>
<feature type="transmembrane region" description="Helical" evidence="8">
    <location>
        <begin position="75"/>
        <end position="94"/>
    </location>
</feature>